<dbReference type="Proteomes" id="UP000184390">
    <property type="component" value="Unassembled WGS sequence"/>
</dbReference>
<evidence type="ECO:0000313" key="3">
    <source>
        <dbReference type="Proteomes" id="UP000184390"/>
    </source>
</evidence>
<feature type="compositionally biased region" description="Basic and acidic residues" evidence="1">
    <location>
        <begin position="32"/>
        <end position="58"/>
    </location>
</feature>
<evidence type="ECO:0000256" key="1">
    <source>
        <dbReference type="SAM" id="MobiDB-lite"/>
    </source>
</evidence>
<feature type="region of interest" description="Disordered" evidence="1">
    <location>
        <begin position="1"/>
        <end position="58"/>
    </location>
</feature>
<dbReference type="RefSeq" id="WP_159441724.1">
    <property type="nucleotide sequence ID" value="NZ_BDIO01000006.1"/>
</dbReference>
<name>A0ABY1I530_9ACTO</name>
<keyword evidence="3" id="KW-1185">Reference proteome</keyword>
<reference evidence="2 3" key="1">
    <citation type="submission" date="2016-11" db="EMBL/GenBank/DDBJ databases">
        <authorList>
            <person name="Varghese N."/>
            <person name="Submissions S."/>
        </authorList>
    </citation>
    <scope>NUCLEOTIDE SEQUENCE [LARGE SCALE GENOMIC DNA]</scope>
    <source>
        <strain evidence="2 3">PA</strain>
    </source>
</reference>
<comment type="caution">
    <text evidence="2">The sequence shown here is derived from an EMBL/GenBank/DDBJ whole genome shotgun (WGS) entry which is preliminary data.</text>
</comment>
<dbReference type="EMBL" id="FQYL01000002">
    <property type="protein sequence ID" value="SHI49013.1"/>
    <property type="molecule type" value="Genomic_DNA"/>
</dbReference>
<feature type="compositionally biased region" description="Polar residues" evidence="1">
    <location>
        <begin position="1"/>
        <end position="10"/>
    </location>
</feature>
<organism evidence="2 3">
    <name type="scientific">Actinomyces denticolens</name>
    <dbReference type="NCBI Taxonomy" id="52767"/>
    <lineage>
        <taxon>Bacteria</taxon>
        <taxon>Bacillati</taxon>
        <taxon>Actinomycetota</taxon>
        <taxon>Actinomycetes</taxon>
        <taxon>Actinomycetales</taxon>
        <taxon>Actinomycetaceae</taxon>
        <taxon>Actinomyces</taxon>
    </lineage>
</organism>
<proteinExistence type="predicted"/>
<gene>
    <name evidence="2" type="ORF">SAMN05216246_102261</name>
</gene>
<protein>
    <submittedName>
        <fullName evidence="2">Uncharacterized protein</fullName>
    </submittedName>
</protein>
<accession>A0ABY1I530</accession>
<evidence type="ECO:0000313" key="2">
    <source>
        <dbReference type="EMBL" id="SHI49013.1"/>
    </source>
</evidence>
<sequence>MIPEDNNSASEPVVFNTLPGRAPDPPLRWRRISHDGATHPLSEHQTRSTDERYEQSHA</sequence>